<sequence length="211" mass="23706">MEAALKEMPKKVTFEMNEELMRPFTEEEIKEALFQMCPTKAPEPDGFPATFFQKHWKAVREGVVAICLHILNEKGNLTPLNYTYIAFIPKIEKPRDSSFGWHRLSAIVAFGGRLQLASSTYVLGCERGRLWPWVGTAPVGSGLLTGHCCMADCAVVPSLLSAANLSKAKEGLKARLRVVEEQLKQIKSRRKNDLKANTRVAEIFTSHMNVW</sequence>
<protein>
    <submittedName>
        <fullName evidence="2">Uncharacterized protein</fullName>
    </submittedName>
</protein>
<accession>A0AAP0QXD1</accession>
<proteinExistence type="predicted"/>
<dbReference type="AlphaFoldDB" id="A0AAP0QXD1"/>
<evidence type="ECO:0000313" key="2">
    <source>
        <dbReference type="EMBL" id="KAK9214652.1"/>
    </source>
</evidence>
<keyword evidence="3" id="KW-1185">Reference proteome</keyword>
<dbReference type="Proteomes" id="UP001428341">
    <property type="component" value="Unassembled WGS sequence"/>
</dbReference>
<evidence type="ECO:0000256" key="1">
    <source>
        <dbReference type="SAM" id="Coils"/>
    </source>
</evidence>
<dbReference type="EMBL" id="JBCGBO010000003">
    <property type="protein sequence ID" value="KAK9214652.1"/>
    <property type="molecule type" value="Genomic_DNA"/>
</dbReference>
<organism evidence="2 3">
    <name type="scientific">Citrus x changshan-huyou</name>
    <dbReference type="NCBI Taxonomy" id="2935761"/>
    <lineage>
        <taxon>Eukaryota</taxon>
        <taxon>Viridiplantae</taxon>
        <taxon>Streptophyta</taxon>
        <taxon>Embryophyta</taxon>
        <taxon>Tracheophyta</taxon>
        <taxon>Spermatophyta</taxon>
        <taxon>Magnoliopsida</taxon>
        <taxon>eudicotyledons</taxon>
        <taxon>Gunneridae</taxon>
        <taxon>Pentapetalae</taxon>
        <taxon>rosids</taxon>
        <taxon>malvids</taxon>
        <taxon>Sapindales</taxon>
        <taxon>Rutaceae</taxon>
        <taxon>Aurantioideae</taxon>
        <taxon>Citrus</taxon>
    </lineage>
</organism>
<keyword evidence="1" id="KW-0175">Coiled coil</keyword>
<name>A0AAP0QXD1_9ROSI</name>
<reference evidence="2 3" key="1">
    <citation type="submission" date="2024-05" db="EMBL/GenBank/DDBJ databases">
        <title>Haplotype-resolved chromosome-level genome assembly of Huyou (Citrus changshanensis).</title>
        <authorList>
            <person name="Miao C."/>
            <person name="Chen W."/>
            <person name="Wu Y."/>
            <person name="Wang L."/>
            <person name="Zhao S."/>
            <person name="Grierson D."/>
            <person name="Xu C."/>
            <person name="Chen K."/>
        </authorList>
    </citation>
    <scope>NUCLEOTIDE SEQUENCE [LARGE SCALE GENOMIC DNA]</scope>
    <source>
        <strain evidence="2">01-14</strain>
        <tissue evidence="2">Leaf</tissue>
    </source>
</reference>
<evidence type="ECO:0000313" key="3">
    <source>
        <dbReference type="Proteomes" id="UP001428341"/>
    </source>
</evidence>
<feature type="coiled-coil region" evidence="1">
    <location>
        <begin position="162"/>
        <end position="189"/>
    </location>
</feature>
<comment type="caution">
    <text evidence="2">The sequence shown here is derived from an EMBL/GenBank/DDBJ whole genome shotgun (WGS) entry which is preliminary data.</text>
</comment>
<gene>
    <name evidence="2" type="ORF">WN944_006648</name>
</gene>